<keyword evidence="3 8" id="KW-0808">Transferase</keyword>
<evidence type="ECO:0000256" key="4">
    <source>
        <dbReference type="ARBA" id="ARBA00022692"/>
    </source>
</evidence>
<dbReference type="GO" id="GO:0006612">
    <property type="term" value="P:protein targeting to membrane"/>
    <property type="evidence" value="ECO:0007669"/>
    <property type="project" value="TreeGrafter"/>
</dbReference>
<keyword evidence="6 8" id="KW-0472">Membrane</keyword>
<feature type="domain" description="Palmitoyltransferase DHHC" evidence="10">
    <location>
        <begin position="141"/>
        <end position="199"/>
    </location>
</feature>
<dbReference type="GO" id="GO:0005783">
    <property type="term" value="C:endoplasmic reticulum"/>
    <property type="evidence" value="ECO:0007669"/>
    <property type="project" value="TreeGrafter"/>
</dbReference>
<keyword evidence="2" id="KW-0489">Methyltransferase</keyword>
<sequence length="653" mass="72237">IFLYGKADGNSLFDRLYRLLCMQLPSLLKKGLEKCFGKRAPELLDRVWVYLCFTSNPLVQIFYLLVVVGGYATFAAYGYPHIPSRLLSSVHKYVGFVLFTACLAIWAKACTTDPGTVTAANVDELCKTYEWDQQIFVSGECKTCELVKPARSKHCSLCRKCVARFDHHCIWINNCVGVGNHRYFLWFLFAHLAICFYGFGQRPKNHSNRAGEMPLNLSFTALSKLRVEHEHQWSCDWDEEAKKTICANFAPKAWFDNCLSRRDLELPDVDLYISGFPRLAFSDTEEELQGDPAGIFRDRRGRVFFGCCGVIEKKRPKAFILELVKSAIAHAGGQTMLACMGLLRSIGDDGSRAWACGAYDLSWQLLDECRHGGVPFRRQRVYLVGIRKDAARNQVQFSWPGALPCPQIEQFLDPVRQGEGIMTLLQQLNAPISTVRDALSELAATGVEVFEQALIVKCAPSEWWVTHRGRHLREDEMMRLRGMDDKSFVQVISNEELAEQVENAISQSILERILVRLLPAVGLVPPDCLRDRWEAAAAPAIAAAAAAAAAAAEELRKAAAAARYAAAAAAAASAEEPSLQTASDGVEEAPTLTAAGTRKRKKASEEAAERPAPAPTVQPQDTTASVEVEEAPPVLPATGKLKRKGPAQRLLDS</sequence>
<evidence type="ECO:0000256" key="3">
    <source>
        <dbReference type="ARBA" id="ARBA00022679"/>
    </source>
</evidence>
<dbReference type="EC" id="2.3.1.225" evidence="8"/>
<proteinExistence type="inferred from homology"/>
<name>A0A813DUJ8_POLGL</name>
<keyword evidence="5 8" id="KW-1133">Transmembrane helix</keyword>
<comment type="domain">
    <text evidence="8">The DHHC domain is required for palmitoyltransferase activity.</text>
</comment>
<evidence type="ECO:0000256" key="2">
    <source>
        <dbReference type="ARBA" id="ARBA00022603"/>
    </source>
</evidence>
<dbReference type="AlphaFoldDB" id="A0A813DUJ8"/>
<protein>
    <recommendedName>
        <fullName evidence="8">Palmitoyltransferase</fullName>
        <ecNumber evidence="8">2.3.1.225</ecNumber>
    </recommendedName>
</protein>
<gene>
    <name evidence="11" type="ORF">PGLA1383_LOCUS10268</name>
</gene>
<dbReference type="InterPro" id="IPR029063">
    <property type="entry name" value="SAM-dependent_MTases_sf"/>
</dbReference>
<dbReference type="InterPro" id="IPR001594">
    <property type="entry name" value="Palmitoyltrfase_DHHC"/>
</dbReference>
<feature type="transmembrane region" description="Helical" evidence="8">
    <location>
        <begin position="58"/>
        <end position="78"/>
    </location>
</feature>
<feature type="transmembrane region" description="Helical" evidence="8">
    <location>
        <begin position="183"/>
        <end position="200"/>
    </location>
</feature>
<accession>A0A813DUJ8</accession>
<evidence type="ECO:0000256" key="7">
    <source>
        <dbReference type="ARBA" id="ARBA00023315"/>
    </source>
</evidence>
<dbReference type="EMBL" id="CAJNNV010005058">
    <property type="protein sequence ID" value="CAE8591599.1"/>
    <property type="molecule type" value="Genomic_DNA"/>
</dbReference>
<comment type="catalytic activity">
    <reaction evidence="8">
        <text>L-cysteinyl-[protein] + hexadecanoyl-CoA = S-hexadecanoyl-L-cysteinyl-[protein] + CoA</text>
        <dbReference type="Rhea" id="RHEA:36683"/>
        <dbReference type="Rhea" id="RHEA-COMP:10131"/>
        <dbReference type="Rhea" id="RHEA-COMP:11032"/>
        <dbReference type="ChEBI" id="CHEBI:29950"/>
        <dbReference type="ChEBI" id="CHEBI:57287"/>
        <dbReference type="ChEBI" id="CHEBI:57379"/>
        <dbReference type="ChEBI" id="CHEBI:74151"/>
        <dbReference type="EC" id="2.3.1.225"/>
    </reaction>
</comment>
<evidence type="ECO:0000259" key="10">
    <source>
        <dbReference type="Pfam" id="PF01529"/>
    </source>
</evidence>
<dbReference type="OrthoDB" id="5977743at2759"/>
<evidence type="ECO:0000313" key="11">
    <source>
        <dbReference type="EMBL" id="CAE8591599.1"/>
    </source>
</evidence>
<dbReference type="GO" id="GO:0019706">
    <property type="term" value="F:protein-cysteine S-palmitoyltransferase activity"/>
    <property type="evidence" value="ECO:0007669"/>
    <property type="project" value="UniProtKB-EC"/>
</dbReference>
<evidence type="ECO:0000256" key="9">
    <source>
        <dbReference type="SAM" id="MobiDB-lite"/>
    </source>
</evidence>
<dbReference type="SUPFAM" id="SSF53335">
    <property type="entry name" value="S-adenosyl-L-methionine-dependent methyltransferases"/>
    <property type="match status" value="1"/>
</dbReference>
<dbReference type="Pfam" id="PF01529">
    <property type="entry name" value="DHHC"/>
    <property type="match status" value="1"/>
</dbReference>
<organism evidence="11 12">
    <name type="scientific">Polarella glacialis</name>
    <name type="common">Dinoflagellate</name>
    <dbReference type="NCBI Taxonomy" id="89957"/>
    <lineage>
        <taxon>Eukaryota</taxon>
        <taxon>Sar</taxon>
        <taxon>Alveolata</taxon>
        <taxon>Dinophyceae</taxon>
        <taxon>Suessiales</taxon>
        <taxon>Suessiaceae</taxon>
        <taxon>Polarella</taxon>
    </lineage>
</organism>
<keyword evidence="7 8" id="KW-0012">Acyltransferase</keyword>
<reference evidence="11" key="1">
    <citation type="submission" date="2021-02" db="EMBL/GenBank/DDBJ databases">
        <authorList>
            <person name="Dougan E. K."/>
            <person name="Rhodes N."/>
            <person name="Thang M."/>
            <person name="Chan C."/>
        </authorList>
    </citation>
    <scope>NUCLEOTIDE SEQUENCE</scope>
</reference>
<evidence type="ECO:0000256" key="8">
    <source>
        <dbReference type="RuleBase" id="RU079119"/>
    </source>
</evidence>
<dbReference type="GO" id="GO:0016020">
    <property type="term" value="C:membrane"/>
    <property type="evidence" value="ECO:0007669"/>
    <property type="project" value="UniProtKB-SubCell"/>
</dbReference>
<dbReference type="GO" id="GO:0008168">
    <property type="term" value="F:methyltransferase activity"/>
    <property type="evidence" value="ECO:0007669"/>
    <property type="project" value="UniProtKB-KW"/>
</dbReference>
<evidence type="ECO:0000256" key="6">
    <source>
        <dbReference type="ARBA" id="ARBA00023136"/>
    </source>
</evidence>
<dbReference type="GO" id="GO:0032259">
    <property type="term" value="P:methylation"/>
    <property type="evidence" value="ECO:0007669"/>
    <property type="project" value="UniProtKB-KW"/>
</dbReference>
<evidence type="ECO:0000256" key="5">
    <source>
        <dbReference type="ARBA" id="ARBA00022989"/>
    </source>
</evidence>
<dbReference type="InterPro" id="IPR039859">
    <property type="entry name" value="PFA4/ZDH16/20/ERF2-like"/>
</dbReference>
<dbReference type="Gene3D" id="3.40.50.150">
    <property type="entry name" value="Vaccinia Virus protein VP39"/>
    <property type="match status" value="1"/>
</dbReference>
<feature type="non-terminal residue" evidence="11">
    <location>
        <position position="653"/>
    </location>
</feature>
<dbReference type="GO" id="GO:0005794">
    <property type="term" value="C:Golgi apparatus"/>
    <property type="evidence" value="ECO:0007669"/>
    <property type="project" value="TreeGrafter"/>
</dbReference>
<comment type="subcellular location">
    <subcellularLocation>
        <location evidence="1">Membrane</location>
        <topology evidence="1">Multi-pass membrane protein</topology>
    </subcellularLocation>
</comment>
<dbReference type="PANTHER" id="PTHR22883">
    <property type="entry name" value="ZINC FINGER DHHC DOMAIN CONTAINING PROTEIN"/>
    <property type="match status" value="1"/>
</dbReference>
<evidence type="ECO:0000256" key="1">
    <source>
        <dbReference type="ARBA" id="ARBA00004141"/>
    </source>
</evidence>
<keyword evidence="4 8" id="KW-0812">Transmembrane</keyword>
<dbReference type="Proteomes" id="UP000654075">
    <property type="component" value="Unassembled WGS sequence"/>
</dbReference>
<feature type="transmembrane region" description="Helical" evidence="8">
    <location>
        <begin position="90"/>
        <end position="107"/>
    </location>
</feature>
<dbReference type="Pfam" id="PF00145">
    <property type="entry name" value="DNA_methylase"/>
    <property type="match status" value="1"/>
</dbReference>
<keyword evidence="12" id="KW-1185">Reference proteome</keyword>
<dbReference type="InterPro" id="IPR001525">
    <property type="entry name" value="C5_MeTfrase"/>
</dbReference>
<evidence type="ECO:0000313" key="12">
    <source>
        <dbReference type="Proteomes" id="UP000654075"/>
    </source>
</evidence>
<comment type="caution">
    <text evidence="11">The sequence shown here is derived from an EMBL/GenBank/DDBJ whole genome shotgun (WGS) entry which is preliminary data.</text>
</comment>
<feature type="region of interest" description="Disordered" evidence="9">
    <location>
        <begin position="574"/>
        <end position="653"/>
    </location>
</feature>
<dbReference type="PROSITE" id="PS50216">
    <property type="entry name" value="DHHC"/>
    <property type="match status" value="1"/>
</dbReference>
<comment type="similarity">
    <text evidence="8">Belongs to the DHHC palmitoyltransferase family.</text>
</comment>